<dbReference type="Gramene" id="TraesJUL3B03G01736810.1">
    <property type="protein sequence ID" value="TraesJUL3B03G01736810.1.CDS1"/>
    <property type="gene ID" value="TraesJUL3B03G01736810"/>
</dbReference>
<dbReference type="Gramene" id="TraesWEE_scaffold_047312_01G000300.1">
    <property type="protein sequence ID" value="TraesWEE_scaffold_047312_01G000300.1"/>
    <property type="gene ID" value="TraesWEE_scaffold_047312_01G000300"/>
</dbReference>
<reference evidence="3" key="2">
    <citation type="submission" date="2018-10" db="UniProtKB">
        <authorList>
            <consortium name="EnsemblPlants"/>
        </authorList>
    </citation>
    <scope>IDENTIFICATION</scope>
</reference>
<proteinExistence type="predicted"/>
<dbReference type="Proteomes" id="UP000019116">
    <property type="component" value="Chromosome 3B"/>
</dbReference>
<keyword evidence="4" id="KW-1185">Reference proteome</keyword>
<name>A0A077S2G1_WHEAT</name>
<feature type="transmembrane region" description="Helical" evidence="2">
    <location>
        <begin position="227"/>
        <end position="245"/>
    </location>
</feature>
<dbReference type="Gramene" id="TraesJAG3B03G01730440.1">
    <property type="protein sequence ID" value="TraesJAG3B03G01730440.1.CDS1"/>
    <property type="gene ID" value="TraesJAG3B03G01730440"/>
</dbReference>
<protein>
    <submittedName>
        <fullName evidence="3">Uncharacterized protein</fullName>
    </submittedName>
</protein>
<dbReference type="Gramene" id="TraesRN3B0101064300.1">
    <property type="protein sequence ID" value="TraesRN3B0101064300.1"/>
    <property type="gene ID" value="TraesRN3B0101064300"/>
</dbReference>
<feature type="compositionally biased region" description="Polar residues" evidence="1">
    <location>
        <begin position="96"/>
        <end position="115"/>
    </location>
</feature>
<feature type="compositionally biased region" description="Pro residues" evidence="1">
    <location>
        <begin position="14"/>
        <end position="26"/>
    </location>
</feature>
<dbReference type="Gramene" id="TraesCLE_scaffold_055784_01G000200.1">
    <property type="protein sequence ID" value="TraesCLE_scaffold_055784_01G000200.1"/>
    <property type="gene ID" value="TraesCLE_scaffold_055784_01G000200"/>
</dbReference>
<reference evidence="3" key="1">
    <citation type="submission" date="2018-08" db="EMBL/GenBank/DDBJ databases">
        <authorList>
            <person name="Rossello M."/>
        </authorList>
    </citation>
    <scope>NUCLEOTIDE SEQUENCE [LARGE SCALE GENOMIC DNA]</scope>
    <source>
        <strain evidence="3">cv. Chinese Spring</strain>
    </source>
</reference>
<keyword evidence="2" id="KW-0812">Transmembrane</keyword>
<dbReference type="HOGENOM" id="CLU_822339_0_0_1"/>
<evidence type="ECO:0000256" key="1">
    <source>
        <dbReference type="SAM" id="MobiDB-lite"/>
    </source>
</evidence>
<feature type="compositionally biased region" description="Polar residues" evidence="1">
    <location>
        <begin position="30"/>
        <end position="41"/>
    </location>
</feature>
<sequence length="338" mass="35106">MDKRPLLPGEKMPPVSPPSPPTPPSPARTGDSSRSTSNRQESAPPPLARIGDGSSSERQQSGAKREAQNKAGDAKAHIRRFLPIPSLLPFFKKADSTSPSSSGDKTAAASSNPKTYNDAEFAGMIERLEDFSRCIGGSSRIADPLARLATAVRSLASVERADPKATSAAQFDVLLGVAALTMAASGHKVNEVDGTTAKKLESEAAALARKAGELSISGQRRHGQEGSYLYAISISGSLALLPYLPTQIPASLQPIVGCVFGAVFSAASVGAILTLTATKNSDVTAGGVLDKVSFAAFSLLVVAFVFSALASGNVVLMVVLMLICAVIMVLGHVYAWSR</sequence>
<dbReference type="EnsemblPlants" id="TraesCS3B02G430500.1">
    <property type="protein sequence ID" value="TraesCS3B02G430500.1.cds1"/>
    <property type="gene ID" value="TraesCS3B02G430500"/>
</dbReference>
<dbReference type="OrthoDB" id="10588519at2759"/>
<accession>A0A077S2G1</accession>
<dbReference type="ExpressionAtlas" id="A0A077S2G1">
    <property type="expression patterns" value="baseline"/>
</dbReference>
<feature type="compositionally biased region" description="Polar residues" evidence="1">
    <location>
        <begin position="53"/>
        <end position="62"/>
    </location>
</feature>
<dbReference type="Gramene" id="TraesCS3B02G430500.1">
    <property type="protein sequence ID" value="TraesCS3B02G430500.1.cds1"/>
    <property type="gene ID" value="TraesCS3B02G430500"/>
</dbReference>
<feature type="transmembrane region" description="Helical" evidence="2">
    <location>
        <begin position="251"/>
        <end position="276"/>
    </location>
</feature>
<dbReference type="Gramene" id="TraesROB_scaffold_045469_01G000200.1">
    <property type="protein sequence ID" value="TraesROB_scaffold_045469_01G000200.1"/>
    <property type="gene ID" value="TraesROB_scaffold_045469_01G000200"/>
</dbReference>
<keyword evidence="2" id="KW-0472">Membrane</keyword>
<evidence type="ECO:0000313" key="4">
    <source>
        <dbReference type="Proteomes" id="UP000019116"/>
    </source>
</evidence>
<dbReference type="Gramene" id="TraesLAC3B03G01664070.1">
    <property type="protein sequence ID" value="TraesLAC3B03G01664070.1.CDS1"/>
    <property type="gene ID" value="TraesLAC3B03G01664070"/>
</dbReference>
<dbReference type="Gramene" id="TraesSTA3B03G01712160.1">
    <property type="protein sequence ID" value="TraesSTA3B03G01712160.1.CDS1"/>
    <property type="gene ID" value="TraesSTA3B03G01712160"/>
</dbReference>
<dbReference type="AlphaFoldDB" id="A0A077S2G1"/>
<organism evidence="3">
    <name type="scientific">Triticum aestivum</name>
    <name type="common">Wheat</name>
    <dbReference type="NCBI Taxonomy" id="4565"/>
    <lineage>
        <taxon>Eukaryota</taxon>
        <taxon>Viridiplantae</taxon>
        <taxon>Streptophyta</taxon>
        <taxon>Embryophyta</taxon>
        <taxon>Tracheophyta</taxon>
        <taxon>Spermatophyta</taxon>
        <taxon>Magnoliopsida</taxon>
        <taxon>Liliopsida</taxon>
        <taxon>Poales</taxon>
        <taxon>Poaceae</taxon>
        <taxon>BOP clade</taxon>
        <taxon>Pooideae</taxon>
        <taxon>Triticodae</taxon>
        <taxon>Triticeae</taxon>
        <taxon>Triticinae</taxon>
        <taxon>Triticum</taxon>
    </lineage>
</organism>
<evidence type="ECO:0000256" key="2">
    <source>
        <dbReference type="SAM" id="Phobius"/>
    </source>
</evidence>
<keyword evidence="2" id="KW-1133">Transmembrane helix</keyword>
<dbReference type="Gramene" id="TraesLDM3B03G01721320.1">
    <property type="protein sequence ID" value="TraesLDM3B03G01721320.1.CDS1"/>
    <property type="gene ID" value="TraesLDM3B03G01721320"/>
</dbReference>
<feature type="transmembrane region" description="Helical" evidence="2">
    <location>
        <begin position="315"/>
        <end position="336"/>
    </location>
</feature>
<evidence type="ECO:0000313" key="3">
    <source>
        <dbReference type="EnsemblPlants" id="TraesCS3B02G430500.1.cds1"/>
    </source>
</evidence>
<dbReference type="Gramene" id="TraesSYM3B03G01744820.1">
    <property type="protein sequence ID" value="TraesSYM3B03G01744820.1.CDS1"/>
    <property type="gene ID" value="TraesSYM3B03G01744820"/>
</dbReference>
<feature type="transmembrane region" description="Helical" evidence="2">
    <location>
        <begin position="288"/>
        <end position="309"/>
    </location>
</feature>
<dbReference type="Gramene" id="TraesCS3B03G1060200.1">
    <property type="protein sequence ID" value="TraesCS3B03G1060200.1.CDS1"/>
    <property type="gene ID" value="TraesCS3B03G1060200"/>
</dbReference>
<feature type="region of interest" description="Disordered" evidence="1">
    <location>
        <begin position="94"/>
        <end position="115"/>
    </location>
</feature>
<dbReference type="Gramene" id="TraesARI3B03G01751510.1">
    <property type="protein sequence ID" value="TraesARI3B03G01751510.1.CDS1"/>
    <property type="gene ID" value="TraesARI3B03G01751510"/>
</dbReference>
<feature type="region of interest" description="Disordered" evidence="1">
    <location>
        <begin position="1"/>
        <end position="76"/>
    </location>
</feature>
<feature type="compositionally biased region" description="Basic and acidic residues" evidence="1">
    <location>
        <begin position="63"/>
        <end position="76"/>
    </location>
</feature>